<feature type="short sequence motif" description="TonB C-terminal box" evidence="15 18">
    <location>
        <begin position="650"/>
        <end position="667"/>
    </location>
</feature>
<keyword evidence="11 15" id="KW-0472">Membrane</keyword>
<keyword evidence="12 15" id="KW-0998">Cell outer membrane</keyword>
<dbReference type="Proteomes" id="UP000243401">
    <property type="component" value="Unassembled WGS sequence"/>
</dbReference>
<evidence type="ECO:0000256" key="5">
    <source>
        <dbReference type="ARBA" id="ARBA00022723"/>
    </source>
</evidence>
<feature type="binding site" evidence="15">
    <location>
        <position position="570"/>
    </location>
    <ligand>
        <name>cyanocob(III)alamin</name>
        <dbReference type="ChEBI" id="CHEBI:17439"/>
    </ligand>
</feature>
<dbReference type="CDD" id="cd01347">
    <property type="entry name" value="ligand_gated_channel"/>
    <property type="match status" value="1"/>
</dbReference>
<dbReference type="NCBIfam" id="TIGR01779">
    <property type="entry name" value="TonB-B12"/>
    <property type="match status" value="1"/>
</dbReference>
<evidence type="ECO:0000256" key="12">
    <source>
        <dbReference type="ARBA" id="ARBA00023237"/>
    </source>
</evidence>
<feature type="binding site" evidence="15">
    <location>
        <position position="138"/>
    </location>
    <ligand>
        <name>cyanocob(III)alamin</name>
        <dbReference type="ChEBI" id="CHEBI:17439"/>
    </ligand>
</feature>
<feature type="binding site" evidence="15">
    <location>
        <position position="268"/>
    </location>
    <ligand>
        <name>Ca(2+)</name>
        <dbReference type="ChEBI" id="CHEBI:29108"/>
        <label>1</label>
    </ligand>
</feature>
<feature type="binding site" evidence="15">
    <location>
        <position position="145"/>
    </location>
    <ligand>
        <name>cyanocob(III)alamin</name>
        <dbReference type="ChEBI" id="CHEBI:17439"/>
    </ligand>
</feature>
<comment type="function">
    <text evidence="13 15">Involved in the active translocation of vitamin B12 (cyanocobalamin) across the outer membrane to the periplasmic space. It derives its energy for transport by interacting with the trans-periplasmic membrane protein TonB.</text>
</comment>
<dbReference type="InterPro" id="IPR036942">
    <property type="entry name" value="Beta-barrel_TonB_sf"/>
</dbReference>
<keyword evidence="21" id="KW-0675">Receptor</keyword>
<feature type="binding site" evidence="15">
    <location>
        <begin position="163"/>
        <end position="164"/>
    </location>
    <ligand>
        <name>cyanocob(III)alamin</name>
        <dbReference type="ChEBI" id="CHEBI:17439"/>
    </ligand>
</feature>
<evidence type="ECO:0000259" key="19">
    <source>
        <dbReference type="Pfam" id="PF00593"/>
    </source>
</evidence>
<keyword evidence="4 15" id="KW-0812">Transmembrane</keyword>
<evidence type="ECO:0000256" key="1">
    <source>
        <dbReference type="ARBA" id="ARBA00004571"/>
    </source>
</evidence>
<evidence type="ECO:0000256" key="2">
    <source>
        <dbReference type="ARBA" id="ARBA00022448"/>
    </source>
</evidence>
<dbReference type="Pfam" id="PF07715">
    <property type="entry name" value="Plug"/>
    <property type="match status" value="1"/>
</dbReference>
<evidence type="ECO:0000256" key="17">
    <source>
        <dbReference type="PROSITE-ProRule" id="PRU10143"/>
    </source>
</evidence>
<dbReference type="FunFam" id="2.170.130.10:FF:000002">
    <property type="entry name" value="Vitamin B12 transporter BtuB"/>
    <property type="match status" value="1"/>
</dbReference>
<dbReference type="InterPro" id="IPR037066">
    <property type="entry name" value="Plug_dom_sf"/>
</dbReference>
<evidence type="ECO:0000256" key="18">
    <source>
        <dbReference type="PROSITE-ProRule" id="PRU10144"/>
    </source>
</evidence>
<keyword evidence="6 15" id="KW-0732">Signal</keyword>
<keyword evidence="9 15" id="KW-0798">TonB box</keyword>
<keyword evidence="2 15" id="KW-0813">Transport</keyword>
<feature type="binding site" evidence="15">
    <location>
        <position position="302"/>
    </location>
    <ligand>
        <name>Ca(2+)</name>
        <dbReference type="ChEBI" id="CHEBI:29108"/>
        <label>2</label>
    </ligand>
</feature>
<feature type="binding site" evidence="15">
    <location>
        <position position="314"/>
    </location>
    <ligand>
        <name>Ca(2+)</name>
        <dbReference type="ChEBI" id="CHEBI:29108"/>
        <label>2</label>
    </ligand>
</feature>
<dbReference type="InterPro" id="IPR000531">
    <property type="entry name" value="Beta-barrel_TonB"/>
</dbReference>
<evidence type="ECO:0000256" key="13">
    <source>
        <dbReference type="ARBA" id="ARBA00058402"/>
    </source>
</evidence>
<feature type="domain" description="TonB-dependent receptor plug" evidence="20">
    <location>
        <begin position="94"/>
        <end position="199"/>
    </location>
</feature>
<dbReference type="PROSITE" id="PS00430">
    <property type="entry name" value="TONB_DEPENDENT_REC_1"/>
    <property type="match status" value="1"/>
</dbReference>
<evidence type="ECO:0000256" key="3">
    <source>
        <dbReference type="ARBA" id="ARBA00022452"/>
    </source>
</evidence>
<dbReference type="GO" id="GO:0009279">
    <property type="term" value="C:cell outer membrane"/>
    <property type="evidence" value="ECO:0007669"/>
    <property type="project" value="UniProtKB-SubCell"/>
</dbReference>
<dbReference type="GO" id="GO:0006811">
    <property type="term" value="P:monoatomic ion transport"/>
    <property type="evidence" value="ECO:0007669"/>
    <property type="project" value="UniProtKB-KW"/>
</dbReference>
<dbReference type="GO" id="GO:0046930">
    <property type="term" value="C:pore complex"/>
    <property type="evidence" value="ECO:0007669"/>
    <property type="project" value="UniProtKB-KW"/>
</dbReference>
<dbReference type="GO" id="GO:0046872">
    <property type="term" value="F:metal ion binding"/>
    <property type="evidence" value="ECO:0007669"/>
    <property type="project" value="UniProtKB-KW"/>
</dbReference>
<dbReference type="InterPro" id="IPR012910">
    <property type="entry name" value="Plug_dom"/>
</dbReference>
<dbReference type="InterPro" id="IPR010101">
    <property type="entry name" value="B12_transptr_BtuB"/>
</dbReference>
<dbReference type="NCBIfam" id="NF007926">
    <property type="entry name" value="PRK10641.1"/>
    <property type="match status" value="1"/>
</dbReference>
<evidence type="ECO:0000256" key="7">
    <source>
        <dbReference type="ARBA" id="ARBA00022837"/>
    </source>
</evidence>
<evidence type="ECO:0000256" key="9">
    <source>
        <dbReference type="ARBA" id="ARBA00023077"/>
    </source>
</evidence>
<dbReference type="PROSITE" id="PS01156">
    <property type="entry name" value="TONB_DEPENDENT_REC_2"/>
    <property type="match status" value="1"/>
</dbReference>
<feature type="short sequence motif" description="TonB box" evidence="17">
    <location>
        <begin position="80"/>
        <end position="86"/>
    </location>
</feature>
<evidence type="ECO:0000313" key="22">
    <source>
        <dbReference type="Proteomes" id="UP000243401"/>
    </source>
</evidence>
<comment type="caution">
    <text evidence="15">Lacks conserved residue(s) required for the propagation of feature annotation.</text>
</comment>
<gene>
    <name evidence="15" type="primary">btuB</name>
    <name evidence="21" type="ORF">EATG_03874</name>
</gene>
<feature type="binding site" evidence="15">
    <location>
        <position position="264"/>
    </location>
    <ligand>
        <name>Ca(2+)</name>
        <dbReference type="ChEBI" id="CHEBI:29108"/>
        <label>1</label>
    </ligand>
</feature>
<dbReference type="InterPro" id="IPR010917">
    <property type="entry name" value="TonB_rcpt_CS"/>
</dbReference>
<feature type="binding site" evidence="15">
    <location>
        <position position="266"/>
    </location>
    <ligand>
        <name>Ca(2+)</name>
        <dbReference type="ChEBI" id="CHEBI:29108"/>
        <label>1</label>
    </ligand>
</feature>
<feature type="binding site" evidence="15">
    <location>
        <position position="303"/>
    </location>
    <ligand>
        <name>Ca(2+)</name>
        <dbReference type="ChEBI" id="CHEBI:29108"/>
        <label>2</label>
    </ligand>
</feature>
<feature type="binding site" evidence="15">
    <location>
        <position position="252"/>
    </location>
    <ligand>
        <name>Ca(2+)</name>
        <dbReference type="ChEBI" id="CHEBI:29108"/>
        <label>1</label>
    </ligand>
</feature>
<comment type="caution">
    <text evidence="21">The sequence shown here is derived from an EMBL/GenBank/DDBJ whole genome shotgun (WGS) entry which is preliminary data.</text>
</comment>
<name>A0AAJ3NUF2_ECOLX</name>
<comment type="subcellular location">
    <subcellularLocation>
        <location evidence="1 15 16">Cell outer membrane</location>
        <topology evidence="1 15 16">Multi-pass membrane protein</topology>
    </subcellularLocation>
</comment>
<proteinExistence type="inferred from homology"/>
<dbReference type="PANTHER" id="PTHR30069:SF53">
    <property type="entry name" value="COLICIN I RECEPTOR-RELATED"/>
    <property type="match status" value="1"/>
</dbReference>
<dbReference type="InterPro" id="IPR039426">
    <property type="entry name" value="TonB-dep_rcpt-like"/>
</dbReference>
<dbReference type="SUPFAM" id="SSF56935">
    <property type="entry name" value="Porins"/>
    <property type="match status" value="1"/>
</dbReference>
<dbReference type="InterPro" id="IPR010916">
    <property type="entry name" value="TonB_box_CS"/>
</dbReference>
<evidence type="ECO:0000256" key="8">
    <source>
        <dbReference type="ARBA" id="ARBA00023065"/>
    </source>
</evidence>
<keyword evidence="10 15" id="KW-0626">Porin</keyword>
<dbReference type="AlphaFoldDB" id="A0AAJ3NUF2"/>
<comment type="similarity">
    <text evidence="14 15">Belongs to the TonB-dependent receptor family. BtuB (TC 1.B.14.3.1) subfamily.</text>
</comment>
<evidence type="ECO:0000256" key="11">
    <source>
        <dbReference type="ARBA" id="ARBA00023136"/>
    </source>
</evidence>
<accession>A0AAJ3NUF2</accession>
<dbReference type="GO" id="GO:0015288">
    <property type="term" value="F:porin activity"/>
    <property type="evidence" value="ECO:0007669"/>
    <property type="project" value="UniProtKB-KW"/>
</dbReference>
<dbReference type="FunFam" id="2.40.170.20:FF:000001">
    <property type="entry name" value="Vitamin B12 transporter BtuB"/>
    <property type="match status" value="1"/>
</dbReference>
<feature type="binding site" evidence="15">
    <location>
        <position position="303"/>
    </location>
    <ligand>
        <name>Ca(2+)</name>
        <dbReference type="ChEBI" id="CHEBI:29108"/>
        <label>1</label>
    </ligand>
</feature>
<keyword evidence="8 15" id="KW-0406">Ion transport</keyword>
<keyword evidence="3 15" id="KW-1134">Transmembrane beta strand</keyword>
<keyword evidence="5 15" id="KW-0479">Metal-binding</keyword>
<dbReference type="PROSITE" id="PS52016">
    <property type="entry name" value="TONB_DEPENDENT_REC_3"/>
    <property type="match status" value="1"/>
</dbReference>
<feature type="binding site" evidence="15">
    <location>
        <position position="362"/>
    </location>
    <ligand>
        <name>cyanocob(III)alamin</name>
        <dbReference type="ChEBI" id="CHEBI:17439"/>
    </ligand>
</feature>
<dbReference type="HAMAP" id="MF_01531">
    <property type="entry name" value="BtuB"/>
    <property type="match status" value="1"/>
</dbReference>
<feature type="binding site" evidence="15">
    <location>
        <position position="304"/>
    </location>
    <ligand>
        <name>cyanocob(III)alamin</name>
        <dbReference type="ChEBI" id="CHEBI:17439"/>
    </ligand>
</feature>
<evidence type="ECO:0000313" key="21">
    <source>
        <dbReference type="EMBL" id="OSL43980.1"/>
    </source>
</evidence>
<feature type="binding site" evidence="15">
    <location>
        <position position="136"/>
    </location>
    <ligand>
        <name>cyanocob(III)alamin</name>
        <dbReference type="ChEBI" id="CHEBI:17439"/>
    </ligand>
</feature>
<feature type="binding site" evidence="15">
    <location>
        <position position="268"/>
    </location>
    <ligand>
        <name>Ca(2+)</name>
        <dbReference type="ChEBI" id="CHEBI:29108"/>
        <label>2</label>
    </ligand>
</feature>
<evidence type="ECO:0000259" key="20">
    <source>
        <dbReference type="Pfam" id="PF07715"/>
    </source>
</evidence>
<evidence type="ECO:0000256" key="4">
    <source>
        <dbReference type="ARBA" id="ARBA00022692"/>
    </source>
</evidence>
<evidence type="ECO:0000256" key="14">
    <source>
        <dbReference type="ARBA" id="ARBA00061505"/>
    </source>
</evidence>
<evidence type="ECO:0000256" key="16">
    <source>
        <dbReference type="PROSITE-ProRule" id="PRU01360"/>
    </source>
</evidence>
<dbReference type="Gene3D" id="2.40.170.20">
    <property type="entry name" value="TonB-dependent receptor, beta-barrel domain"/>
    <property type="match status" value="1"/>
</dbReference>
<reference evidence="21 22" key="1">
    <citation type="submission" date="2010-04" db="EMBL/GenBank/DDBJ databases">
        <title>The Genome Sequence of Escherichia coli H605.</title>
        <authorList>
            <consortium name="The Broad Institute Genome Sequencing Platform"/>
            <consortium name="The Broad Institute Genome Sequencing Center for Infectious Disease"/>
            <person name="Feldgarden M."/>
            <person name="Gordon D.M."/>
            <person name="Johnson J.R."/>
            <person name="Johnston B.D."/>
            <person name="Young S."/>
            <person name="Zeng Q."/>
            <person name="Koehrsen M."/>
            <person name="Alvarado L."/>
            <person name="Berlin A.M."/>
            <person name="Borenstein D."/>
            <person name="Chapman S.B."/>
            <person name="Chen Z."/>
            <person name="Engels R."/>
            <person name="Freedman E."/>
            <person name="Gellesch M."/>
            <person name="Goldberg J."/>
            <person name="Griggs A."/>
            <person name="Gujja S."/>
            <person name="Heilman E.R."/>
            <person name="Heiman D.I."/>
            <person name="Hepburn T.A."/>
            <person name="Howarth C."/>
            <person name="Jen D."/>
            <person name="Larson L."/>
            <person name="Mehta T."/>
            <person name="Park D."/>
            <person name="Pearson M."/>
            <person name="Richards J."/>
            <person name="Roberts A."/>
            <person name="Saif S."/>
            <person name="Shea T.D."/>
            <person name="Shenoy N."/>
            <person name="Sisk P."/>
            <person name="Stolte C."/>
            <person name="Sykes S.N."/>
            <person name="Walk T."/>
            <person name="White J."/>
            <person name="Yandava C."/>
            <person name="Haas B."/>
            <person name="Henn M.R."/>
            <person name="Nusbaum C."/>
            <person name="Birren B."/>
        </authorList>
    </citation>
    <scope>NUCLEOTIDE SEQUENCE [LARGE SCALE GENOMIC DNA]</scope>
    <source>
        <strain evidence="21 22">H605</strain>
    </source>
</reference>
<dbReference type="GO" id="GO:0015420">
    <property type="term" value="F:ABC-type vitamin B12 transporter activity"/>
    <property type="evidence" value="ECO:0007669"/>
    <property type="project" value="InterPro"/>
</dbReference>
<dbReference type="EMBL" id="ADJX01000012">
    <property type="protein sequence ID" value="OSL43980.1"/>
    <property type="molecule type" value="Genomic_DNA"/>
</dbReference>
<feature type="short sequence motif" description="TonB box" evidence="15">
    <location>
        <begin position="79"/>
        <end position="86"/>
    </location>
</feature>
<feature type="domain" description="TonB-dependent receptor-like beta-barrel" evidence="19">
    <location>
        <begin position="229"/>
        <end position="641"/>
    </location>
</feature>
<evidence type="ECO:0000256" key="15">
    <source>
        <dbReference type="HAMAP-Rule" id="MF_01531"/>
    </source>
</evidence>
<evidence type="ECO:0000256" key="10">
    <source>
        <dbReference type="ARBA" id="ARBA00023114"/>
    </source>
</evidence>
<keyword evidence="7 15" id="KW-0106">Calcium</keyword>
<feature type="binding site" evidence="15">
    <location>
        <position position="266"/>
    </location>
    <ligand>
        <name>Ca(2+)</name>
        <dbReference type="ChEBI" id="CHEBI:29108"/>
        <label>2</label>
    </ligand>
</feature>
<dbReference type="PANTHER" id="PTHR30069">
    <property type="entry name" value="TONB-DEPENDENT OUTER MEMBRANE RECEPTOR"/>
    <property type="match status" value="1"/>
</dbReference>
<dbReference type="Gene3D" id="2.170.130.10">
    <property type="entry name" value="TonB-dependent receptor, plug domain"/>
    <property type="match status" value="1"/>
</dbReference>
<protein>
    <recommendedName>
        <fullName evidence="15">Vitamin B12 transporter BtuB</fullName>
    </recommendedName>
    <alternativeName>
        <fullName evidence="15">Cobalamin receptor</fullName>
    </alternativeName>
    <alternativeName>
        <fullName evidence="15">Outer membrane cobalamin translocator</fullName>
    </alternativeName>
</protein>
<organism evidence="21 22">
    <name type="scientific">Escherichia coli H605</name>
    <dbReference type="NCBI Taxonomy" id="656410"/>
    <lineage>
        <taxon>Bacteria</taxon>
        <taxon>Pseudomonadati</taxon>
        <taxon>Pseudomonadota</taxon>
        <taxon>Gammaproteobacteria</taxon>
        <taxon>Enterobacterales</taxon>
        <taxon>Enterobacteriaceae</taxon>
        <taxon>Escherichia</taxon>
    </lineage>
</organism>
<dbReference type="Pfam" id="PF00593">
    <property type="entry name" value="TonB_dep_Rec_b-barrel"/>
    <property type="match status" value="1"/>
</dbReference>
<sequence length="667" mass="74135">MRTLPSGGKSSSLCILRYPSKPEDLPANVASGSHHRVILVKPAASFFYCGCFTMIKKASLLTACSVTAFSAWAQDTSPDTLVVTANRFEQPRSTVLAPTTVVTRQDIDRWQSTSVNDVLRRLPGVDITQNGGSGQLSSIFIRGTNASHVLVLIDGVRLNLAGVSGSADLSQFPIALVQRVEYIRGPRSAVYGSDAIGGVVNIITTRDEPGTEISAGWGSHSYQNYDVSTQQQLGDKTRVTLLGDYAHTHGYDVVAYGNTGTQAQPDNDGFLSKTLYGALEHNFTDAWSGFVRGYGYDNRTNYDAYYSPGSPLLDTRKLYSQSWDAGLRYNGELIKSQLITSYSHSKDYNYDPHYGRYDSSATLDEMKQYTVQWANNVIVGHGSIGAGVDWQKQTTTPGTGYVEDGYDQRNTGIYLTGLQQVGDFTFEGAARSDDNSQFGRHGTWQTSVGWEFIEGYRFIASYGTSYKAPNLGQLYGFYGNPDLNPEKSKQWEGAFEGLTAGVNWRISGYRNDVSDLIDYDDHTLKYYNEGKARIKGVEATANFDTGPLTHTVSYDYVDARNAITDTPLLRRAKQQVKYQLDWQLYDFDWGITYQYLGTRYDKDYSSYPYQTVKMGGVSLWDLAVAYPVTSHLTVRGKIANLFDKDYETVYGYQTAGREYTLSGSYTF</sequence>
<evidence type="ECO:0000256" key="6">
    <source>
        <dbReference type="ARBA" id="ARBA00022729"/>
    </source>
</evidence>